<dbReference type="GeneID" id="54481209"/>
<evidence type="ECO:0000256" key="1">
    <source>
        <dbReference type="ARBA" id="ARBA00023242"/>
    </source>
</evidence>
<keyword evidence="1" id="KW-0539">Nucleus</keyword>
<dbReference type="PANTHER" id="PTHR47657:SF7">
    <property type="entry name" value="STEROL REGULATORY ELEMENT-BINDING PROTEIN ECM22"/>
    <property type="match status" value="1"/>
</dbReference>
<dbReference type="GO" id="GO:0000981">
    <property type="term" value="F:DNA-binding transcription factor activity, RNA polymerase II-specific"/>
    <property type="evidence" value="ECO:0007669"/>
    <property type="project" value="InterPro"/>
</dbReference>
<feature type="region of interest" description="Disordered" evidence="2">
    <location>
        <begin position="60"/>
        <end position="98"/>
    </location>
</feature>
<dbReference type="InterPro" id="IPR021858">
    <property type="entry name" value="Fun_TF"/>
</dbReference>
<dbReference type="Pfam" id="PF00172">
    <property type="entry name" value="Zn_clus"/>
    <property type="match status" value="1"/>
</dbReference>
<dbReference type="CDD" id="cd00067">
    <property type="entry name" value="GAL4"/>
    <property type="match status" value="1"/>
</dbReference>
<sequence>MEHQLRDAMKKARRSHRKSKTGCLQCKTRKVKCDESKPICNNCTKHGIDCMYKVASASSPQVTTPSGSNTNASPQGALPDRTPGQIHREHHHGPTAAPPDLNLLEMELLHNYSTATAYTLSRNPVLQNIWRKQVPQVAFGAVYCLRGILALSAYHIAHCRTEQASYYIEEASRQHDLALREVMPLLSDLSNVTAGNSNELYAFSALTSLIACARPRNADDFLLISENGISEWLVLFRGTRFIINQNEEVLMSGLLSPMFSIGHRRKLRRDTADPLKSQQPLLELESFISDSMVSDRTKQILAEAIDELKKTYAVTLGSDSESSETSDVFMWIFELSEAFLELLGDKTPEALAVFAFYCPVLKLLEWMWLMKGWSMHLIEVIYRNLDKEHRAWVQWPIEQLGWIPIST</sequence>
<feature type="region of interest" description="Disordered" evidence="2">
    <location>
        <begin position="1"/>
        <end position="20"/>
    </location>
</feature>
<dbReference type="OrthoDB" id="416217at2759"/>
<feature type="domain" description="Zn(2)-C6 fungal-type" evidence="3">
    <location>
        <begin position="22"/>
        <end position="52"/>
    </location>
</feature>
<dbReference type="GO" id="GO:0008270">
    <property type="term" value="F:zinc ion binding"/>
    <property type="evidence" value="ECO:0007669"/>
    <property type="project" value="InterPro"/>
</dbReference>
<feature type="compositionally biased region" description="Basic residues" evidence="2">
    <location>
        <begin position="11"/>
        <end position="20"/>
    </location>
</feature>
<dbReference type="PROSITE" id="PS50048">
    <property type="entry name" value="ZN2_CY6_FUNGAL_2"/>
    <property type="match status" value="1"/>
</dbReference>
<dbReference type="Pfam" id="PF11951">
    <property type="entry name" value="Fungal_trans_2"/>
    <property type="match status" value="1"/>
</dbReference>
<dbReference type="RefSeq" id="XP_033603475.1">
    <property type="nucleotide sequence ID" value="XM_033740155.1"/>
</dbReference>
<evidence type="ECO:0000256" key="2">
    <source>
        <dbReference type="SAM" id="MobiDB-lite"/>
    </source>
</evidence>
<name>A0A6A6WG38_9PEZI</name>
<dbReference type="Gene3D" id="4.10.240.10">
    <property type="entry name" value="Zn(2)-C6 fungal-type DNA-binding domain"/>
    <property type="match status" value="1"/>
</dbReference>
<dbReference type="SUPFAM" id="SSF57701">
    <property type="entry name" value="Zn2/Cys6 DNA-binding domain"/>
    <property type="match status" value="1"/>
</dbReference>
<protein>
    <submittedName>
        <fullName evidence="4">Putative C6 transcription factor</fullName>
    </submittedName>
</protein>
<gene>
    <name evidence="4" type="ORF">EJ05DRAFT_250519</name>
</gene>
<feature type="compositionally biased region" description="Basic and acidic residues" evidence="2">
    <location>
        <begin position="1"/>
        <end position="10"/>
    </location>
</feature>
<dbReference type="PRINTS" id="PR00755">
    <property type="entry name" value="AFLATOXINBRP"/>
</dbReference>
<dbReference type="AlphaFoldDB" id="A0A6A6WG38"/>
<dbReference type="InterPro" id="IPR036864">
    <property type="entry name" value="Zn2-C6_fun-type_DNA-bd_sf"/>
</dbReference>
<feature type="compositionally biased region" description="Polar residues" evidence="2">
    <location>
        <begin position="60"/>
        <end position="74"/>
    </location>
</feature>
<evidence type="ECO:0000313" key="5">
    <source>
        <dbReference type="Proteomes" id="UP000799437"/>
    </source>
</evidence>
<evidence type="ECO:0000259" key="3">
    <source>
        <dbReference type="PROSITE" id="PS50048"/>
    </source>
</evidence>
<keyword evidence="5" id="KW-1185">Reference proteome</keyword>
<dbReference type="EMBL" id="ML996567">
    <property type="protein sequence ID" value="KAF2761024.1"/>
    <property type="molecule type" value="Genomic_DNA"/>
</dbReference>
<reference evidence="4" key="1">
    <citation type="journal article" date="2020" name="Stud. Mycol.">
        <title>101 Dothideomycetes genomes: a test case for predicting lifestyles and emergence of pathogens.</title>
        <authorList>
            <person name="Haridas S."/>
            <person name="Albert R."/>
            <person name="Binder M."/>
            <person name="Bloem J."/>
            <person name="Labutti K."/>
            <person name="Salamov A."/>
            <person name="Andreopoulos B."/>
            <person name="Baker S."/>
            <person name="Barry K."/>
            <person name="Bills G."/>
            <person name="Bluhm B."/>
            <person name="Cannon C."/>
            <person name="Castanera R."/>
            <person name="Culley D."/>
            <person name="Daum C."/>
            <person name="Ezra D."/>
            <person name="Gonzalez J."/>
            <person name="Henrissat B."/>
            <person name="Kuo A."/>
            <person name="Liang C."/>
            <person name="Lipzen A."/>
            <person name="Lutzoni F."/>
            <person name="Magnuson J."/>
            <person name="Mondo S."/>
            <person name="Nolan M."/>
            <person name="Ohm R."/>
            <person name="Pangilinan J."/>
            <person name="Park H.-J."/>
            <person name="Ramirez L."/>
            <person name="Alfaro M."/>
            <person name="Sun H."/>
            <person name="Tritt A."/>
            <person name="Yoshinaga Y."/>
            <person name="Zwiers L.-H."/>
            <person name="Turgeon B."/>
            <person name="Goodwin S."/>
            <person name="Spatafora J."/>
            <person name="Crous P."/>
            <person name="Grigoriev I."/>
        </authorList>
    </citation>
    <scope>NUCLEOTIDE SEQUENCE</scope>
    <source>
        <strain evidence="4">CBS 121739</strain>
    </source>
</reference>
<dbReference type="PROSITE" id="PS00463">
    <property type="entry name" value="ZN2_CY6_FUNGAL_1"/>
    <property type="match status" value="1"/>
</dbReference>
<dbReference type="SMART" id="SM00066">
    <property type="entry name" value="GAL4"/>
    <property type="match status" value="1"/>
</dbReference>
<accession>A0A6A6WG38</accession>
<dbReference type="InterPro" id="IPR052400">
    <property type="entry name" value="Zn2-C6_fungal_TF"/>
</dbReference>
<organism evidence="4 5">
    <name type="scientific">Pseudovirgaria hyperparasitica</name>
    <dbReference type="NCBI Taxonomy" id="470096"/>
    <lineage>
        <taxon>Eukaryota</taxon>
        <taxon>Fungi</taxon>
        <taxon>Dikarya</taxon>
        <taxon>Ascomycota</taxon>
        <taxon>Pezizomycotina</taxon>
        <taxon>Dothideomycetes</taxon>
        <taxon>Dothideomycetes incertae sedis</taxon>
        <taxon>Acrospermales</taxon>
        <taxon>Acrospermaceae</taxon>
        <taxon>Pseudovirgaria</taxon>
    </lineage>
</organism>
<proteinExistence type="predicted"/>
<evidence type="ECO:0000313" key="4">
    <source>
        <dbReference type="EMBL" id="KAF2761024.1"/>
    </source>
</evidence>
<dbReference type="PANTHER" id="PTHR47657">
    <property type="entry name" value="STEROL REGULATORY ELEMENT-BINDING PROTEIN ECM22"/>
    <property type="match status" value="1"/>
</dbReference>
<dbReference type="InterPro" id="IPR001138">
    <property type="entry name" value="Zn2Cys6_DnaBD"/>
</dbReference>
<dbReference type="Proteomes" id="UP000799437">
    <property type="component" value="Unassembled WGS sequence"/>
</dbReference>